<keyword evidence="7" id="KW-1185">Reference proteome</keyword>
<comment type="similarity">
    <text evidence="1">Belongs to the LysR transcriptional regulatory family.</text>
</comment>
<dbReference type="GO" id="GO:0005829">
    <property type="term" value="C:cytosol"/>
    <property type="evidence" value="ECO:0007669"/>
    <property type="project" value="TreeGrafter"/>
</dbReference>
<dbReference type="SUPFAM" id="SSF46785">
    <property type="entry name" value="Winged helix' DNA-binding domain"/>
    <property type="match status" value="1"/>
</dbReference>
<organism evidence="6 7">
    <name type="scientific">Parahaliea mediterranea</name>
    <dbReference type="NCBI Taxonomy" id="651086"/>
    <lineage>
        <taxon>Bacteria</taxon>
        <taxon>Pseudomonadati</taxon>
        <taxon>Pseudomonadota</taxon>
        <taxon>Gammaproteobacteria</taxon>
        <taxon>Cellvibrionales</taxon>
        <taxon>Halieaceae</taxon>
        <taxon>Parahaliea</taxon>
    </lineage>
</organism>
<evidence type="ECO:0000313" key="7">
    <source>
        <dbReference type="Proteomes" id="UP000664303"/>
    </source>
</evidence>
<protein>
    <submittedName>
        <fullName evidence="6">LysR family transcriptional regulator</fullName>
    </submittedName>
</protein>
<dbReference type="SUPFAM" id="SSF53850">
    <property type="entry name" value="Periplasmic binding protein-like II"/>
    <property type="match status" value="1"/>
</dbReference>
<feature type="domain" description="HTH lysR-type" evidence="5">
    <location>
        <begin position="3"/>
        <end position="60"/>
    </location>
</feature>
<evidence type="ECO:0000313" key="6">
    <source>
        <dbReference type="EMBL" id="MBN7797583.1"/>
    </source>
</evidence>
<keyword evidence="3" id="KW-0238">DNA-binding</keyword>
<accession>A0A939IN05</accession>
<evidence type="ECO:0000259" key="5">
    <source>
        <dbReference type="PROSITE" id="PS50931"/>
    </source>
</evidence>
<reference evidence="6" key="1">
    <citation type="submission" date="2021-02" db="EMBL/GenBank/DDBJ databases">
        <title>PHA producing bacteria isolated from coastal sediment in Guangdong, Shenzhen.</title>
        <authorList>
            <person name="Zheng W."/>
            <person name="Yu S."/>
            <person name="Huang Y."/>
        </authorList>
    </citation>
    <scope>NUCLEOTIDE SEQUENCE</scope>
    <source>
        <strain evidence="6">TN14-10</strain>
    </source>
</reference>
<dbReference type="GO" id="GO:0003700">
    <property type="term" value="F:DNA-binding transcription factor activity"/>
    <property type="evidence" value="ECO:0007669"/>
    <property type="project" value="InterPro"/>
</dbReference>
<dbReference type="FunFam" id="1.10.10.10:FF:000001">
    <property type="entry name" value="LysR family transcriptional regulator"/>
    <property type="match status" value="1"/>
</dbReference>
<evidence type="ECO:0000256" key="4">
    <source>
        <dbReference type="ARBA" id="ARBA00023163"/>
    </source>
</evidence>
<evidence type="ECO:0000256" key="2">
    <source>
        <dbReference type="ARBA" id="ARBA00023015"/>
    </source>
</evidence>
<dbReference type="PANTHER" id="PTHR30419:SF30">
    <property type="entry name" value="LYSR FAMILY TRANSCRIPTIONAL REGULATOR"/>
    <property type="match status" value="1"/>
</dbReference>
<sequence>MNITIKQLRAFEALARCGSFAEACEQLHLSQPALSVAIRNMEDSVGGRLFQRSTRQLALTPEGRQFLPTARRLLADWDRALDDLGRSFALRQGRLRVAAMPSFALNMLPAILRAFRERFPHINIAVDDIVMELVLDAVREGRAELGIAFEPEQLGGLEFTPLFRDRFLAIVPAGSALAKRARLSWRQLAAQPLIAMNRGSWMRNTTDAVLSEAGLVPASLAEASQLATIGRMVAEGLGVSVAPALCRPQLENQGVACVALHGPGIERRVGIFTRRRHALSAPAEALLALMRETYPPN</sequence>
<gene>
    <name evidence="6" type="ORF">JYP50_13315</name>
</gene>
<dbReference type="Gene3D" id="3.40.190.290">
    <property type="match status" value="1"/>
</dbReference>
<dbReference type="EMBL" id="JAFKCZ010000009">
    <property type="protein sequence ID" value="MBN7797583.1"/>
    <property type="molecule type" value="Genomic_DNA"/>
</dbReference>
<dbReference type="Pfam" id="PF03466">
    <property type="entry name" value="LysR_substrate"/>
    <property type="match status" value="1"/>
</dbReference>
<dbReference type="Proteomes" id="UP000664303">
    <property type="component" value="Unassembled WGS sequence"/>
</dbReference>
<dbReference type="PROSITE" id="PS50931">
    <property type="entry name" value="HTH_LYSR"/>
    <property type="match status" value="1"/>
</dbReference>
<proteinExistence type="inferred from homology"/>
<keyword evidence="4" id="KW-0804">Transcription</keyword>
<evidence type="ECO:0000256" key="3">
    <source>
        <dbReference type="ARBA" id="ARBA00023125"/>
    </source>
</evidence>
<dbReference type="Pfam" id="PF00126">
    <property type="entry name" value="HTH_1"/>
    <property type="match status" value="1"/>
</dbReference>
<dbReference type="InterPro" id="IPR005119">
    <property type="entry name" value="LysR_subst-bd"/>
</dbReference>
<dbReference type="InterPro" id="IPR036390">
    <property type="entry name" value="WH_DNA-bd_sf"/>
</dbReference>
<dbReference type="CDD" id="cd08440">
    <property type="entry name" value="PBP2_LTTR_like_4"/>
    <property type="match status" value="1"/>
</dbReference>
<dbReference type="PRINTS" id="PR00039">
    <property type="entry name" value="HTHLYSR"/>
</dbReference>
<comment type="caution">
    <text evidence="6">The sequence shown here is derived from an EMBL/GenBank/DDBJ whole genome shotgun (WGS) entry which is preliminary data.</text>
</comment>
<name>A0A939IN05_9GAMM</name>
<dbReference type="PANTHER" id="PTHR30419">
    <property type="entry name" value="HTH-TYPE TRANSCRIPTIONAL REGULATOR YBHD"/>
    <property type="match status" value="1"/>
</dbReference>
<dbReference type="InterPro" id="IPR000847">
    <property type="entry name" value="LysR_HTH_N"/>
</dbReference>
<dbReference type="RefSeq" id="WP_206561033.1">
    <property type="nucleotide sequence ID" value="NZ_JAFKCZ010000009.1"/>
</dbReference>
<dbReference type="InterPro" id="IPR036388">
    <property type="entry name" value="WH-like_DNA-bd_sf"/>
</dbReference>
<dbReference type="GO" id="GO:0003677">
    <property type="term" value="F:DNA binding"/>
    <property type="evidence" value="ECO:0007669"/>
    <property type="project" value="UniProtKB-KW"/>
</dbReference>
<dbReference type="Gene3D" id="1.10.10.10">
    <property type="entry name" value="Winged helix-like DNA-binding domain superfamily/Winged helix DNA-binding domain"/>
    <property type="match status" value="1"/>
</dbReference>
<dbReference type="InterPro" id="IPR050950">
    <property type="entry name" value="HTH-type_LysR_regulators"/>
</dbReference>
<evidence type="ECO:0000256" key="1">
    <source>
        <dbReference type="ARBA" id="ARBA00009437"/>
    </source>
</evidence>
<dbReference type="AlphaFoldDB" id="A0A939IN05"/>
<keyword evidence="2" id="KW-0805">Transcription regulation</keyword>